<protein>
    <recommendedName>
        <fullName evidence="1">HD-GYP domain-containing protein</fullName>
    </recommendedName>
</protein>
<name>A0A6G1VPF5_9BACT</name>
<feature type="domain" description="HD-GYP" evidence="1">
    <location>
        <begin position="430"/>
        <end position="639"/>
    </location>
</feature>
<dbReference type="InterPro" id="IPR003607">
    <property type="entry name" value="HD/PDEase_dom"/>
</dbReference>
<evidence type="ECO:0000313" key="3">
    <source>
        <dbReference type="Proteomes" id="UP000477980"/>
    </source>
</evidence>
<dbReference type="CDD" id="cd00077">
    <property type="entry name" value="HDc"/>
    <property type="match status" value="1"/>
</dbReference>
<gene>
    <name evidence="2" type="ORF">F7D25_08485</name>
</gene>
<evidence type="ECO:0000313" key="2">
    <source>
        <dbReference type="EMBL" id="MQP14444.1"/>
    </source>
</evidence>
<dbReference type="Gene3D" id="1.10.3210.10">
    <property type="entry name" value="Hypothetical protein af1432"/>
    <property type="match status" value="1"/>
</dbReference>
<dbReference type="PROSITE" id="PS51257">
    <property type="entry name" value="PROKAR_LIPOPROTEIN"/>
    <property type="match status" value="1"/>
</dbReference>
<accession>A0A6G1VPF5</accession>
<sequence>MINKIRKVILLITTILFACHLQVAGKEFFVSEQSIPDFKFIFDKLSQNRITYNRYNDSIFSIHNHDEWVRFFMTRSQKNHLIYHENEKLLNSIADYFETDMADTTKETILPDAAYDSLDKNFFHNYAYALTDPFITNRVTDILIRNFRKRPERNYEFLRAMSWKGSSYYQIWRLNRDNETLKKAYDCIAYVADSAHCHTPEELGLYGYALQDLCLSAWTLHHIQPLKKLKERYEKLEILARNHTADELEVPEKRRQQWINRIKNRDLEIVRGIYLTNPELIEKKEGDALVKRVIRQYPDTVGLSISSKLNLIVMKLRIGEIQTRTALREAEEIYGTLIKPLTQQKVLGEGAFNSLMSHYTNLAFIVDTARVSANYKKKHIRTFCEDIIRMFRHRKDQQNSTLYNQTLEYVSTYPRLIKYLSDEERIGFVMELNVATQVTTYAHSTHVARLAEAMMKAIIRHRRELLVGKLGINSKWQVRLHQRQLIHFITRAALCHDIGKNSIVSVVNNDYRQLTDEERKIIRMHPRMGLKYLKISQKLKYYYDTTLGHHKWYNGKGGYPNDFDNTKSPYRFMIDIITLCDCMQAATERVGRNYKQEKSFEKVMEELRAGAGTRYNPDLVKLIDDIPELYKELERIAIYGWPNIYYEIYKNYMR</sequence>
<dbReference type="Pfam" id="PF13487">
    <property type="entry name" value="HD_5"/>
    <property type="match status" value="1"/>
</dbReference>
<dbReference type="EMBL" id="VZAH01000082">
    <property type="protein sequence ID" value="MQP14444.1"/>
    <property type="molecule type" value="Genomic_DNA"/>
</dbReference>
<reference evidence="2 3" key="1">
    <citation type="submission" date="2019-09" db="EMBL/GenBank/DDBJ databases">
        <title>Distinct polysaccharide growth profiles of human intestinal Prevotella copri isolates.</title>
        <authorList>
            <person name="Fehlner-Peach H."/>
            <person name="Magnabosco C."/>
            <person name="Raghavan V."/>
            <person name="Scher J.U."/>
            <person name="Tett A."/>
            <person name="Cox L.M."/>
            <person name="Gottsegen C."/>
            <person name="Watters A."/>
            <person name="Wiltshire- Gordon J.D."/>
            <person name="Segata N."/>
            <person name="Bonneau R."/>
            <person name="Littman D.R."/>
        </authorList>
    </citation>
    <scope>NUCLEOTIDE SEQUENCE [LARGE SCALE GENOMIC DNA]</scope>
    <source>
        <strain evidence="3">iAA917</strain>
    </source>
</reference>
<organism evidence="2 3">
    <name type="scientific">Segatella copri</name>
    <dbReference type="NCBI Taxonomy" id="165179"/>
    <lineage>
        <taxon>Bacteria</taxon>
        <taxon>Pseudomonadati</taxon>
        <taxon>Bacteroidota</taxon>
        <taxon>Bacteroidia</taxon>
        <taxon>Bacteroidales</taxon>
        <taxon>Prevotellaceae</taxon>
        <taxon>Segatella</taxon>
    </lineage>
</organism>
<dbReference type="PROSITE" id="PS51832">
    <property type="entry name" value="HD_GYP"/>
    <property type="match status" value="1"/>
</dbReference>
<dbReference type="SUPFAM" id="SSF109604">
    <property type="entry name" value="HD-domain/PDEase-like"/>
    <property type="match status" value="1"/>
</dbReference>
<dbReference type="Proteomes" id="UP000477980">
    <property type="component" value="Unassembled WGS sequence"/>
</dbReference>
<dbReference type="PANTHER" id="PTHR43155:SF2">
    <property type="entry name" value="CYCLIC DI-GMP PHOSPHODIESTERASE PA4108"/>
    <property type="match status" value="1"/>
</dbReference>
<dbReference type="OrthoDB" id="9377at2"/>
<dbReference type="PANTHER" id="PTHR43155">
    <property type="entry name" value="CYCLIC DI-GMP PHOSPHODIESTERASE PA4108-RELATED"/>
    <property type="match status" value="1"/>
</dbReference>
<proteinExistence type="predicted"/>
<dbReference type="RefSeq" id="WP_153090110.1">
    <property type="nucleotide sequence ID" value="NZ_VZAH01000082.1"/>
</dbReference>
<dbReference type="InterPro" id="IPR037522">
    <property type="entry name" value="HD_GYP_dom"/>
</dbReference>
<evidence type="ECO:0000259" key="1">
    <source>
        <dbReference type="PROSITE" id="PS51832"/>
    </source>
</evidence>
<comment type="caution">
    <text evidence="2">The sequence shown here is derived from an EMBL/GenBank/DDBJ whole genome shotgun (WGS) entry which is preliminary data.</text>
</comment>
<dbReference type="AlphaFoldDB" id="A0A6G1VPF5"/>